<comment type="caution">
    <text evidence="2">The sequence shown here is derived from an EMBL/GenBank/DDBJ whole genome shotgun (WGS) entry which is preliminary data.</text>
</comment>
<protein>
    <recommendedName>
        <fullName evidence="4">Replication initiator protein</fullName>
    </recommendedName>
</protein>
<gene>
    <name evidence="2" type="ORF">B7C42_07713</name>
</gene>
<reference evidence="2 3" key="1">
    <citation type="submission" date="2017-07" db="EMBL/GenBank/DDBJ databases">
        <title>First draft Genome Sequence of Nocardia cerradoensis isolated from human infection.</title>
        <authorList>
            <person name="Carrasco G."/>
        </authorList>
    </citation>
    <scope>NUCLEOTIDE SEQUENCE [LARGE SCALE GENOMIC DNA]</scope>
    <source>
        <strain evidence="2 3">CNM20130759</strain>
    </source>
</reference>
<feature type="compositionally biased region" description="Basic and acidic residues" evidence="1">
    <location>
        <begin position="176"/>
        <end position="191"/>
    </location>
</feature>
<dbReference type="RefSeq" id="WP_063821216.1">
    <property type="nucleotide sequence ID" value="NZ_JAAXOR010000007.1"/>
</dbReference>
<dbReference type="AlphaFoldDB" id="A0A231GUA3"/>
<feature type="region of interest" description="Disordered" evidence="1">
    <location>
        <begin position="155"/>
        <end position="191"/>
    </location>
</feature>
<sequence>MTDQQTATDPASLGPVRETAADRRAMPNLYDIAQAAADKHGECRRPIPMYSFDPDTGESKYVGAPCKSTLESVCPSCAARARALRMQQAHEGWHIETEPVDDKRDPTERQLELVEARASLMDLYQDAKARDDHDEMAGIREVVADLDAELRETGVRGRLPALDPAPKSERKRSTRRRQDVPDLPRKKVDKSTIGRQYAGKYRPSIFLTLTCDSYGRMNGDGAVNSKGEPCGDGSPVDPDTYDYRRAARDIVFWPALFDRFVQNYRRATGRDIQYFATVEPQRRGAPHIHMAIRGTDPRELIRQIVAATYHQVWWPHFDPENEQYTDGHMPVWDYSAGRFVDPDTAEPLPLWDEAMDMLDLVDELEPAHVVKFGRQVDVQGVLGGTEEASRHVGYLTKYLTKSIAEVIEPQTDRAAQHYERLHAELQKVPCSPNCPIWLRYGIAPKGASDKTQPGRCKGKAHRRETLGLRGRRVLVSRRWTGKTLPDHKADRAEFVRQILASVGIQRPDPSRLIVKPVEPGDKNVPPREHLIMASIAQRIKWRAQYETARLAASPPGEQQHSAIQNAA</sequence>
<dbReference type="EMBL" id="NGAF01000037">
    <property type="protein sequence ID" value="OXR40199.1"/>
    <property type="molecule type" value="Genomic_DNA"/>
</dbReference>
<evidence type="ECO:0000313" key="3">
    <source>
        <dbReference type="Proteomes" id="UP000215506"/>
    </source>
</evidence>
<accession>A0A231GUA3</accession>
<evidence type="ECO:0000256" key="1">
    <source>
        <dbReference type="SAM" id="MobiDB-lite"/>
    </source>
</evidence>
<evidence type="ECO:0000313" key="2">
    <source>
        <dbReference type="EMBL" id="OXR40199.1"/>
    </source>
</evidence>
<keyword evidence="3" id="KW-1185">Reference proteome</keyword>
<name>A0A231GUA3_9NOCA</name>
<dbReference type="Pfam" id="PF20199">
    <property type="entry name" value="RepSA"/>
    <property type="match status" value="1"/>
</dbReference>
<organism evidence="2 3">
    <name type="scientific">Nocardia cerradoensis</name>
    <dbReference type="NCBI Taxonomy" id="85688"/>
    <lineage>
        <taxon>Bacteria</taxon>
        <taxon>Bacillati</taxon>
        <taxon>Actinomycetota</taxon>
        <taxon>Actinomycetes</taxon>
        <taxon>Mycobacteriales</taxon>
        <taxon>Nocardiaceae</taxon>
        <taxon>Nocardia</taxon>
    </lineage>
</organism>
<evidence type="ECO:0008006" key="4">
    <source>
        <dbReference type="Google" id="ProtNLM"/>
    </source>
</evidence>
<feature type="region of interest" description="Disordered" evidence="1">
    <location>
        <begin position="1"/>
        <end position="25"/>
    </location>
</feature>
<dbReference type="Proteomes" id="UP000215506">
    <property type="component" value="Unassembled WGS sequence"/>
</dbReference>
<proteinExistence type="predicted"/>
<dbReference type="InterPro" id="IPR046828">
    <property type="entry name" value="RepSA"/>
</dbReference>